<dbReference type="AlphaFoldDB" id="A0A7N2L7F0"/>
<feature type="chain" id="PRO_5029893326" description="Purple acid phosphatase" evidence="7">
    <location>
        <begin position="26"/>
        <end position="303"/>
    </location>
</feature>
<dbReference type="InParanoid" id="A0A7N2L7F0"/>
<dbReference type="PIRSF" id="PIRSF000898">
    <property type="entry name" value="Acid_Ptase_5"/>
    <property type="match status" value="1"/>
</dbReference>
<keyword evidence="10" id="KW-1185">Reference proteome</keyword>
<comment type="catalytic activity">
    <reaction evidence="1 5">
        <text>a phosphate monoester + H2O = an alcohol + phosphate</text>
        <dbReference type="Rhea" id="RHEA:15017"/>
        <dbReference type="ChEBI" id="CHEBI:15377"/>
        <dbReference type="ChEBI" id="CHEBI:30879"/>
        <dbReference type="ChEBI" id="CHEBI:43474"/>
        <dbReference type="ChEBI" id="CHEBI:67140"/>
        <dbReference type="EC" id="3.1.3.2"/>
    </reaction>
</comment>
<dbReference type="GO" id="GO:0003993">
    <property type="term" value="F:acid phosphatase activity"/>
    <property type="evidence" value="ECO:0007669"/>
    <property type="project" value="UniProtKB-UniRule"/>
</dbReference>
<comment type="cofactor">
    <cofactor evidence="6">
        <name>Fe cation</name>
        <dbReference type="ChEBI" id="CHEBI:24875"/>
    </cofactor>
    <text evidence="6">Binds 2 iron ions per subunit.</text>
</comment>
<keyword evidence="5 6" id="KW-0408">Iron</keyword>
<dbReference type="Gene3D" id="3.60.21.10">
    <property type="match status" value="2"/>
</dbReference>
<dbReference type="GO" id="GO:0046872">
    <property type="term" value="F:metal ion binding"/>
    <property type="evidence" value="ECO:0007669"/>
    <property type="project" value="UniProtKB-KW"/>
</dbReference>
<dbReference type="InterPro" id="IPR004843">
    <property type="entry name" value="Calcineurin-like_PHP"/>
</dbReference>
<keyword evidence="4 5" id="KW-0378">Hydrolase</keyword>
<evidence type="ECO:0000256" key="3">
    <source>
        <dbReference type="ARBA" id="ARBA00022729"/>
    </source>
</evidence>
<evidence type="ECO:0000256" key="7">
    <source>
        <dbReference type="SAM" id="SignalP"/>
    </source>
</evidence>
<feature type="domain" description="Calcineurin-like phosphoesterase" evidence="8">
    <location>
        <begin position="41"/>
        <end position="222"/>
    </location>
</feature>
<evidence type="ECO:0000256" key="1">
    <source>
        <dbReference type="ARBA" id="ARBA00000032"/>
    </source>
</evidence>
<dbReference type="PANTHER" id="PTHR10161:SF44">
    <property type="entry name" value="PURPLE ACID PHOSPHATASE"/>
    <property type="match status" value="1"/>
</dbReference>
<reference evidence="9 10" key="1">
    <citation type="journal article" date="2016" name="G3 (Bethesda)">
        <title>First Draft Assembly and Annotation of the Genome of a California Endemic Oak Quercus lobata Nee (Fagaceae).</title>
        <authorList>
            <person name="Sork V.L."/>
            <person name="Fitz-Gibbon S.T."/>
            <person name="Puiu D."/>
            <person name="Crepeau M."/>
            <person name="Gugger P.F."/>
            <person name="Sherman R."/>
            <person name="Stevens K."/>
            <person name="Langley C.H."/>
            <person name="Pellegrini M."/>
            <person name="Salzberg S.L."/>
        </authorList>
    </citation>
    <scope>NUCLEOTIDE SEQUENCE [LARGE SCALE GENOMIC DNA]</scope>
    <source>
        <strain evidence="9 10">cv. SW786</strain>
    </source>
</reference>
<dbReference type="CDD" id="cd07378">
    <property type="entry name" value="MPP_ACP5"/>
    <property type="match status" value="1"/>
</dbReference>
<organism evidence="9 10">
    <name type="scientific">Quercus lobata</name>
    <name type="common">Valley oak</name>
    <dbReference type="NCBI Taxonomy" id="97700"/>
    <lineage>
        <taxon>Eukaryota</taxon>
        <taxon>Viridiplantae</taxon>
        <taxon>Streptophyta</taxon>
        <taxon>Embryophyta</taxon>
        <taxon>Tracheophyta</taxon>
        <taxon>Spermatophyta</taxon>
        <taxon>Magnoliopsida</taxon>
        <taxon>eudicotyledons</taxon>
        <taxon>Gunneridae</taxon>
        <taxon>Pentapetalae</taxon>
        <taxon>rosids</taxon>
        <taxon>fabids</taxon>
        <taxon>Fagales</taxon>
        <taxon>Fagaceae</taxon>
        <taxon>Quercus</taxon>
    </lineage>
</organism>
<evidence type="ECO:0000259" key="8">
    <source>
        <dbReference type="Pfam" id="PF00149"/>
    </source>
</evidence>
<keyword evidence="3 7" id="KW-0732">Signal</keyword>
<evidence type="ECO:0000313" key="10">
    <source>
        <dbReference type="Proteomes" id="UP000594261"/>
    </source>
</evidence>
<dbReference type="EnsemblPlants" id="QL03p039055:mrna">
    <property type="protein sequence ID" value="QL03p039055:mrna"/>
    <property type="gene ID" value="QL03p039055"/>
</dbReference>
<evidence type="ECO:0000313" key="9">
    <source>
        <dbReference type="EnsemblPlants" id="QL03p039055:mrna"/>
    </source>
</evidence>
<feature type="binding site" evidence="6">
    <location>
        <position position="83"/>
    </location>
    <ligand>
        <name>Fe cation</name>
        <dbReference type="ChEBI" id="CHEBI:24875"/>
        <label>1</label>
    </ligand>
</feature>
<dbReference type="PANTHER" id="PTHR10161">
    <property type="entry name" value="TARTRATE-RESISTANT ACID PHOSPHATASE TYPE 5"/>
    <property type="match status" value="1"/>
</dbReference>
<sequence>MATKAQCLHLTAAMLCISLVLPSFADLQRFEHPAKADGRLSFLVVGDWGRRGFYNQSEVALQMGRIGEKLDIDFVISTGDNFYDDGLEGVNDPAFEESFSKIYTAKSLQKQWYSVLGNHDYRGNVEAQLSPVLQKIDSRWLCQRSFILNTEIAEFFFVDTTPFVNDYYKETYHKYDWRGVSPRRTYITNLLKDLESALRKSTAKRKIAANNVELYINGHDHCLERISTPDSPIQFLTSGAGSKAWRGDVNVKRLNSDDVKFFYDGQGFMSVQLTKAEAVVVFYDVFGKELHKWEVFKQLYSAM</sequence>
<feature type="binding site" evidence="6">
    <location>
        <position position="47"/>
    </location>
    <ligand>
        <name>Fe cation</name>
        <dbReference type="ChEBI" id="CHEBI:24875"/>
        <label>1</label>
    </ligand>
</feature>
<dbReference type="EC" id="3.1.3.2" evidence="5"/>
<dbReference type="InterPro" id="IPR029052">
    <property type="entry name" value="Metallo-depent_PP-like"/>
</dbReference>
<dbReference type="Gramene" id="QL03p039055:mrna">
    <property type="protein sequence ID" value="QL03p039055:mrna"/>
    <property type="gene ID" value="QL03p039055"/>
</dbReference>
<protein>
    <recommendedName>
        <fullName evidence="5">Purple acid phosphatase</fullName>
        <ecNumber evidence="5">3.1.3.2</ecNumber>
    </recommendedName>
</protein>
<feature type="binding site" evidence="6">
    <location>
        <position position="118"/>
    </location>
    <ligand>
        <name>Fe cation</name>
        <dbReference type="ChEBI" id="CHEBI:24875"/>
        <label>2</label>
    </ligand>
</feature>
<keyword evidence="6" id="KW-0479">Metal-binding</keyword>
<evidence type="ECO:0000256" key="2">
    <source>
        <dbReference type="ARBA" id="ARBA00008723"/>
    </source>
</evidence>
<evidence type="ECO:0000256" key="4">
    <source>
        <dbReference type="ARBA" id="ARBA00022801"/>
    </source>
</evidence>
<dbReference type="EMBL" id="LRBV02000003">
    <property type="status" value="NOT_ANNOTATED_CDS"/>
    <property type="molecule type" value="Genomic_DNA"/>
</dbReference>
<feature type="binding site" evidence="6">
    <location>
        <position position="219"/>
    </location>
    <ligand>
        <name>Fe cation</name>
        <dbReference type="ChEBI" id="CHEBI:24875"/>
        <label>2</label>
    </ligand>
</feature>
<dbReference type="Pfam" id="PF00149">
    <property type="entry name" value="Metallophos"/>
    <property type="match status" value="1"/>
</dbReference>
<feature type="binding site" evidence="6">
    <location>
        <position position="80"/>
    </location>
    <ligand>
        <name>Fe cation</name>
        <dbReference type="ChEBI" id="CHEBI:24875"/>
        <label>2</label>
    </ligand>
</feature>
<evidence type="ECO:0000256" key="6">
    <source>
        <dbReference type="PIRSR" id="PIRSR000898-1"/>
    </source>
</evidence>
<accession>A0A7N2L7F0</accession>
<feature type="binding site" evidence="6">
    <location>
        <position position="80"/>
    </location>
    <ligand>
        <name>Fe cation</name>
        <dbReference type="ChEBI" id="CHEBI:24875"/>
        <label>1</label>
    </ligand>
</feature>
<dbReference type="SUPFAM" id="SSF56300">
    <property type="entry name" value="Metallo-dependent phosphatases"/>
    <property type="match status" value="1"/>
</dbReference>
<comment type="similarity">
    <text evidence="2">Belongs to the metallophosphoesterase superfamily. Purple acid phosphatase family.</text>
</comment>
<dbReference type="OMA" id="LESRWVC"/>
<feature type="binding site" evidence="6">
    <location>
        <position position="221"/>
    </location>
    <ligand>
        <name>Fe cation</name>
        <dbReference type="ChEBI" id="CHEBI:24875"/>
        <label>1</label>
    </ligand>
</feature>
<dbReference type="Proteomes" id="UP000594261">
    <property type="component" value="Chromosome 3"/>
</dbReference>
<proteinExistence type="inferred from homology"/>
<dbReference type="InterPro" id="IPR024927">
    <property type="entry name" value="Acid_PPase"/>
</dbReference>
<evidence type="ECO:0000256" key="5">
    <source>
        <dbReference type="PIRNR" id="PIRNR000898"/>
    </source>
</evidence>
<feature type="signal peptide" evidence="7">
    <location>
        <begin position="1"/>
        <end position="25"/>
    </location>
</feature>
<reference evidence="9" key="2">
    <citation type="submission" date="2021-01" db="UniProtKB">
        <authorList>
            <consortium name="EnsemblPlants"/>
        </authorList>
    </citation>
    <scope>IDENTIFICATION</scope>
</reference>
<name>A0A7N2L7F0_QUELO</name>
<dbReference type="InterPro" id="IPR051558">
    <property type="entry name" value="Metallophosphoesterase_PAP"/>
</dbReference>